<dbReference type="EMBL" id="CAFZ01000001">
    <property type="protein sequence ID" value="CCA66430.1"/>
    <property type="molecule type" value="Genomic_DNA"/>
</dbReference>
<dbReference type="HOGENOM" id="CLU_329575_0_0_1"/>
<feature type="transmembrane region" description="Helical" evidence="3">
    <location>
        <begin position="169"/>
        <end position="191"/>
    </location>
</feature>
<keyword evidence="3" id="KW-1133">Transmembrane helix</keyword>
<keyword evidence="3" id="KW-0812">Transmembrane</keyword>
<accession>G4T4T6</accession>
<evidence type="ECO:0000256" key="1">
    <source>
        <dbReference type="SAM" id="Coils"/>
    </source>
</evidence>
<evidence type="ECO:0000313" key="4">
    <source>
        <dbReference type="EMBL" id="CCA66430.1"/>
    </source>
</evidence>
<keyword evidence="3" id="KW-0472">Membrane</keyword>
<organism evidence="4 5">
    <name type="scientific">Serendipita indica (strain DSM 11827)</name>
    <name type="common">Root endophyte fungus</name>
    <name type="synonym">Piriformospora indica</name>
    <dbReference type="NCBI Taxonomy" id="1109443"/>
    <lineage>
        <taxon>Eukaryota</taxon>
        <taxon>Fungi</taxon>
        <taxon>Dikarya</taxon>
        <taxon>Basidiomycota</taxon>
        <taxon>Agaricomycotina</taxon>
        <taxon>Agaricomycetes</taxon>
        <taxon>Sebacinales</taxon>
        <taxon>Serendipitaceae</taxon>
        <taxon>Serendipita</taxon>
    </lineage>
</organism>
<feature type="compositionally biased region" description="Low complexity" evidence="2">
    <location>
        <begin position="813"/>
        <end position="826"/>
    </location>
</feature>
<dbReference type="Proteomes" id="UP000007148">
    <property type="component" value="Unassembled WGS sequence"/>
</dbReference>
<dbReference type="AlphaFoldDB" id="G4T4T6"/>
<reference evidence="4 5" key="1">
    <citation type="journal article" date="2011" name="PLoS Pathog.">
        <title>Endophytic Life Strategies Decoded by Genome and Transcriptome Analyses of the Mutualistic Root Symbiont Piriformospora indica.</title>
        <authorList>
            <person name="Zuccaro A."/>
            <person name="Lahrmann U."/>
            <person name="Guldener U."/>
            <person name="Langen G."/>
            <person name="Pfiffi S."/>
            <person name="Biedenkopf D."/>
            <person name="Wong P."/>
            <person name="Samans B."/>
            <person name="Grimm C."/>
            <person name="Basiewicz M."/>
            <person name="Murat C."/>
            <person name="Martin F."/>
            <person name="Kogel K.H."/>
        </authorList>
    </citation>
    <scope>NUCLEOTIDE SEQUENCE [LARGE SCALE GENOMIC DNA]</scope>
    <source>
        <strain evidence="4 5">DSM 11827</strain>
    </source>
</reference>
<feature type="transmembrane region" description="Helical" evidence="3">
    <location>
        <begin position="203"/>
        <end position="220"/>
    </location>
</feature>
<proteinExistence type="predicted"/>
<feature type="transmembrane region" description="Helical" evidence="3">
    <location>
        <begin position="84"/>
        <end position="107"/>
    </location>
</feature>
<comment type="caution">
    <text evidence="4">The sequence shown here is derived from an EMBL/GenBank/DDBJ whole genome shotgun (WGS) entry which is preliminary data.</text>
</comment>
<gene>
    <name evidence="4" type="ORF">PIIN_00116</name>
</gene>
<dbReference type="InParanoid" id="G4T4T6"/>
<evidence type="ECO:0000256" key="2">
    <source>
        <dbReference type="SAM" id="MobiDB-lite"/>
    </source>
</evidence>
<keyword evidence="5" id="KW-1185">Reference proteome</keyword>
<name>G4T4T6_SERID</name>
<feature type="region of interest" description="Disordered" evidence="2">
    <location>
        <begin position="800"/>
        <end position="871"/>
    </location>
</feature>
<evidence type="ECO:0000313" key="5">
    <source>
        <dbReference type="Proteomes" id="UP000007148"/>
    </source>
</evidence>
<dbReference type="OrthoDB" id="3172840at2759"/>
<dbReference type="SUPFAM" id="SSF161270">
    <property type="entry name" value="PspA lactotransferrin-binding region"/>
    <property type="match status" value="1"/>
</dbReference>
<keyword evidence="1" id="KW-0175">Coiled coil</keyword>
<feature type="coiled-coil region" evidence="1">
    <location>
        <begin position="334"/>
        <end position="396"/>
    </location>
</feature>
<evidence type="ECO:0000256" key="3">
    <source>
        <dbReference type="SAM" id="Phobius"/>
    </source>
</evidence>
<sequence length="871" mass="99955">MSSKEDILRLVAEFIKKHTASQPKDLQRIILGVDQFPPEPEIHLPFTTWDFLAGNPTFASPSNIRQFIDAGWKLTTNISHNFTFLAYMFAIPIFATISIGLITNLLVVPKSFRRSNAWCGLATSPISVLILITTLFGNVPLVTFYPGYARPLLPPRQVPFGQYDGVVAQLLRGAAVYEAFELFVVICYAFFRRRRPDPSPRATLMAWTVRIVGFALRLWFTRVSIDTATSLSPSGAYFWKWGSYTLHTETVPQTAAEFWDDLYIASLDKVAVTDWVPKSLFEVDHAWALAIEETMQKDITELLASKQSLNQQALRVQRNMYEDRARWAESHTRVLEYLHDLEESRDTIEQYERDSEKTYELSEMAQQAVAKLTVKVHEYERRIADLESAYKAEIANCHSMLAEAEQNNRNVLAKVTAVVAAGNLPPSVLKKVSPPPAPIREPRVCDQALVLTTSCDQEPMEMTPTNDFGETYQNTLLNHPVFQPNYALERVKKRLGICVKCDSEHFLPTVEVPAIKEVGAGLWSKVEKFYHRQEYNVVMENRYRNRRHFTINEMNHVREMFETWIKTTESQEQRERAIRVRNAIFEQENELLVPRHTPFLPVLLDMAEASKPEAPFIIFTELSPCALSHACGYTPCEVLTGNSDQPWQYWLLEWYPQKTWHRLKDVARDDQSHRYQICKDYHATLKRYFGDRPELLQRITPKHATSMGLKWDYTLLFRRVMENLGLIPFRHKSTIGTFRPVHVKCEDGTTRLELPPDWELPELCPPLRYGHPDFMVDLAVRVRWRQRQIELGQRPLLIDTLLEPPEPAPSPRLEPAEQASESSSPSSPTPRTPPLDRVEGALPEYPNPSSSSIKPQPAPSEDSPGTHSEEL</sequence>
<protein>
    <submittedName>
        <fullName evidence="4">Uncharacterized protein</fullName>
    </submittedName>
</protein>